<proteinExistence type="predicted"/>
<accession>A0A3B1BWP2</accession>
<dbReference type="EMBL" id="UOGE01000078">
    <property type="protein sequence ID" value="VAX22746.1"/>
    <property type="molecule type" value="Genomic_DNA"/>
</dbReference>
<reference evidence="1" key="1">
    <citation type="submission" date="2018-06" db="EMBL/GenBank/DDBJ databases">
        <authorList>
            <person name="Zhirakovskaya E."/>
        </authorList>
    </citation>
    <scope>NUCLEOTIDE SEQUENCE</scope>
</reference>
<name>A0A3B1BWP2_9ZZZZ</name>
<evidence type="ECO:0000313" key="1">
    <source>
        <dbReference type="EMBL" id="VAX22746.1"/>
    </source>
</evidence>
<sequence>MKKFAVALALALAAGTGFQKQAHAQELSGYMAVEAFYFLNDPAYPEQRRDEGSIVLQPEFYQEFSGGDSFTFVPFARIDSSDDKRTHFDIREMKFIFVGDPWEVRVGVDKVFWGVTEFNHLVDIVNQTDLVESLDLDEKLGQPMVSLSVPLSWGTWDFYLLPYFRERTFPGKKGRQRSSIAVDVDNAEYESPNKEYNIDFASRYSHTMGDWELGLSYFAGTSRDPTFLLRFDDTGAPTLIPYYEQIKQTGLDVQFIVGEWLWKLEAIYRTGLGEVDYWASDFGFEYSFYQVFDSGLDVGMIVEYVYDDRGVKSLTPFQNDIALGMRLALNDAASSETLIGLTVDAEDSTKLLFIEASTRLASNWRLYLETGGIFGAPEDDPLYSYREDEYLRAELIYYY</sequence>
<gene>
    <name evidence="1" type="ORF">MNBD_NITROSPINAE02-1912</name>
</gene>
<dbReference type="AlphaFoldDB" id="A0A3B1BWP2"/>
<protein>
    <submittedName>
        <fullName evidence="1">Uncharacterized protein</fullName>
    </submittedName>
</protein>
<organism evidence="1">
    <name type="scientific">hydrothermal vent metagenome</name>
    <dbReference type="NCBI Taxonomy" id="652676"/>
    <lineage>
        <taxon>unclassified sequences</taxon>
        <taxon>metagenomes</taxon>
        <taxon>ecological metagenomes</taxon>
    </lineage>
</organism>